<evidence type="ECO:0000313" key="5">
    <source>
        <dbReference type="Proteomes" id="UP000243459"/>
    </source>
</evidence>
<keyword evidence="2" id="KW-0378">Hydrolase</keyword>
<evidence type="ECO:0000256" key="1">
    <source>
        <dbReference type="ARBA" id="ARBA00010240"/>
    </source>
</evidence>
<name>A0A5P1F0Q1_ASPOF</name>
<accession>A0A5P1F0Q1</accession>
<protein>
    <submittedName>
        <fullName evidence="4">Uncharacterized protein</fullName>
    </submittedName>
</protein>
<dbReference type="Gramene" id="ONK71935">
    <property type="protein sequence ID" value="ONK71935"/>
    <property type="gene ID" value="A4U43_C04F13920"/>
</dbReference>
<dbReference type="Proteomes" id="UP000243459">
    <property type="component" value="Chromosome 4"/>
</dbReference>
<dbReference type="GO" id="GO:0016042">
    <property type="term" value="P:lipid catabolic process"/>
    <property type="evidence" value="ECO:0007669"/>
    <property type="project" value="UniProtKB-KW"/>
</dbReference>
<sequence length="99" mass="10937">MAFGAHRTSNYVRIQANAEDMLSHRNIESVLFRGKKISEQSDADKLETFAEQLIKEQQRRKSSSIPTVFIKQAAMTPRSSSATISTVTTAITSSSVDSD</sequence>
<dbReference type="EMBL" id="CM007384">
    <property type="protein sequence ID" value="ONK71935.1"/>
    <property type="molecule type" value="Genomic_DNA"/>
</dbReference>
<dbReference type="PANTHER" id="PTHR32241:SF12">
    <property type="entry name" value="OS03G0784100 PROTEIN"/>
    <property type="match status" value="1"/>
</dbReference>
<keyword evidence="3" id="KW-0443">Lipid metabolism</keyword>
<organism evidence="4 5">
    <name type="scientific">Asparagus officinalis</name>
    <name type="common">Garden asparagus</name>
    <dbReference type="NCBI Taxonomy" id="4686"/>
    <lineage>
        <taxon>Eukaryota</taxon>
        <taxon>Viridiplantae</taxon>
        <taxon>Streptophyta</taxon>
        <taxon>Embryophyta</taxon>
        <taxon>Tracheophyta</taxon>
        <taxon>Spermatophyta</taxon>
        <taxon>Magnoliopsida</taxon>
        <taxon>Liliopsida</taxon>
        <taxon>Asparagales</taxon>
        <taxon>Asparagaceae</taxon>
        <taxon>Asparagoideae</taxon>
        <taxon>Asparagus</taxon>
    </lineage>
</organism>
<dbReference type="GO" id="GO:0016787">
    <property type="term" value="F:hydrolase activity"/>
    <property type="evidence" value="ECO:0007669"/>
    <property type="project" value="UniProtKB-KW"/>
</dbReference>
<keyword evidence="3" id="KW-0442">Lipid degradation</keyword>
<comment type="similarity">
    <text evidence="1">Belongs to the patatin family.</text>
</comment>
<keyword evidence="5" id="KW-1185">Reference proteome</keyword>
<proteinExistence type="inferred from homology"/>
<dbReference type="AlphaFoldDB" id="A0A5P1F0Q1"/>
<evidence type="ECO:0000256" key="2">
    <source>
        <dbReference type="ARBA" id="ARBA00022801"/>
    </source>
</evidence>
<evidence type="ECO:0000256" key="3">
    <source>
        <dbReference type="ARBA" id="ARBA00022963"/>
    </source>
</evidence>
<dbReference type="PANTHER" id="PTHR32241">
    <property type="entry name" value="PATATIN-LIKE PROTEIN 6"/>
    <property type="match status" value="1"/>
</dbReference>
<evidence type="ECO:0000313" key="4">
    <source>
        <dbReference type="EMBL" id="ONK71935.1"/>
    </source>
</evidence>
<gene>
    <name evidence="4" type="ORF">A4U43_C04F13920</name>
</gene>
<reference evidence="5" key="1">
    <citation type="journal article" date="2017" name="Nat. Commun.">
        <title>The asparagus genome sheds light on the origin and evolution of a young Y chromosome.</title>
        <authorList>
            <person name="Harkess A."/>
            <person name="Zhou J."/>
            <person name="Xu C."/>
            <person name="Bowers J.E."/>
            <person name="Van der Hulst R."/>
            <person name="Ayyampalayam S."/>
            <person name="Mercati F."/>
            <person name="Riccardi P."/>
            <person name="McKain M.R."/>
            <person name="Kakrana A."/>
            <person name="Tang H."/>
            <person name="Ray J."/>
            <person name="Groenendijk J."/>
            <person name="Arikit S."/>
            <person name="Mathioni S.M."/>
            <person name="Nakano M."/>
            <person name="Shan H."/>
            <person name="Telgmann-Rauber A."/>
            <person name="Kanno A."/>
            <person name="Yue Z."/>
            <person name="Chen H."/>
            <person name="Li W."/>
            <person name="Chen Y."/>
            <person name="Xu X."/>
            <person name="Zhang Y."/>
            <person name="Luo S."/>
            <person name="Chen H."/>
            <person name="Gao J."/>
            <person name="Mao Z."/>
            <person name="Pires J.C."/>
            <person name="Luo M."/>
            <person name="Kudrna D."/>
            <person name="Wing R.A."/>
            <person name="Meyers B.C."/>
            <person name="Yi K."/>
            <person name="Kong H."/>
            <person name="Lavrijsen P."/>
            <person name="Sunseri F."/>
            <person name="Falavigna A."/>
            <person name="Ye Y."/>
            <person name="Leebens-Mack J.H."/>
            <person name="Chen G."/>
        </authorList>
    </citation>
    <scope>NUCLEOTIDE SEQUENCE [LARGE SCALE GENOMIC DNA]</scope>
    <source>
        <strain evidence="5">cv. DH0086</strain>
    </source>
</reference>